<evidence type="ECO:0000256" key="1">
    <source>
        <dbReference type="ARBA" id="ARBA00004141"/>
    </source>
</evidence>
<feature type="transmembrane region" description="Helical" evidence="5">
    <location>
        <begin position="204"/>
        <end position="226"/>
    </location>
</feature>
<evidence type="ECO:0000313" key="6">
    <source>
        <dbReference type="EMBL" id="VDM47727.1"/>
    </source>
</evidence>
<keyword evidence="2 5" id="KW-0812">Transmembrane</keyword>
<dbReference type="PANTHER" id="PTHR23051">
    <property type="entry name" value="SOLUTE CARRIER FAMILY 35, MEMBER F5"/>
    <property type="match status" value="1"/>
</dbReference>
<evidence type="ECO:0000256" key="5">
    <source>
        <dbReference type="SAM" id="Phobius"/>
    </source>
</evidence>
<protein>
    <submittedName>
        <fullName evidence="8">Transmembrane protein</fullName>
    </submittedName>
</protein>
<accession>A0A183V6N6</accession>
<keyword evidence="7" id="KW-1185">Reference proteome</keyword>
<dbReference type="EMBL" id="UYWY01023565">
    <property type="protein sequence ID" value="VDM47727.1"/>
    <property type="molecule type" value="Genomic_DNA"/>
</dbReference>
<feature type="transmembrane region" description="Helical" evidence="5">
    <location>
        <begin position="155"/>
        <end position="173"/>
    </location>
</feature>
<organism evidence="7 8">
    <name type="scientific">Toxocara canis</name>
    <name type="common">Canine roundworm</name>
    <dbReference type="NCBI Taxonomy" id="6265"/>
    <lineage>
        <taxon>Eukaryota</taxon>
        <taxon>Metazoa</taxon>
        <taxon>Ecdysozoa</taxon>
        <taxon>Nematoda</taxon>
        <taxon>Chromadorea</taxon>
        <taxon>Rhabditida</taxon>
        <taxon>Spirurina</taxon>
        <taxon>Ascaridomorpha</taxon>
        <taxon>Ascaridoidea</taxon>
        <taxon>Toxocaridae</taxon>
        <taxon>Toxocara</taxon>
    </lineage>
</organism>
<feature type="transmembrane region" description="Helical" evidence="5">
    <location>
        <begin position="128"/>
        <end position="149"/>
    </location>
</feature>
<dbReference type="AlphaFoldDB" id="A0A183V6N6"/>
<reference evidence="6 7" key="2">
    <citation type="submission" date="2018-11" db="EMBL/GenBank/DDBJ databases">
        <authorList>
            <consortium name="Pathogen Informatics"/>
        </authorList>
    </citation>
    <scope>NUCLEOTIDE SEQUENCE [LARGE SCALE GENOMIC DNA]</scope>
</reference>
<dbReference type="Proteomes" id="UP000050794">
    <property type="component" value="Unassembled WGS sequence"/>
</dbReference>
<comment type="subcellular location">
    <subcellularLocation>
        <location evidence="1">Membrane</location>
        <topology evidence="1">Multi-pass membrane protein</topology>
    </subcellularLocation>
</comment>
<evidence type="ECO:0000313" key="7">
    <source>
        <dbReference type="Proteomes" id="UP000050794"/>
    </source>
</evidence>
<feature type="transmembrane region" description="Helical" evidence="5">
    <location>
        <begin position="15"/>
        <end position="34"/>
    </location>
</feature>
<gene>
    <name evidence="6" type="ORF">TCNE_LOCUS16406</name>
</gene>
<proteinExistence type="predicted"/>
<keyword evidence="3 5" id="KW-1133">Transmembrane helix</keyword>
<sequence length="241" mass="26679">MVGKAMQEVSRRHHLFGLFLLFVVNVCWVVAAEISRPKGYDNLANSNEVDSMEMELLTPAEFEQLTVSEESDGERTSDVARKVRFAQMREVRHMPVSLADEALRARLPYATTNLLCTCSLPSQLKYSIVLSPLWIICTLSYQASLLFLSVSSVNLISASSSLLVLLFSAICAFSPSDRFTLTKLSLVACNLVGVAIVSEYSVSLFGTSLALFSALCYALYLVYFSYCQSSGFNVDMNFMFG</sequence>
<name>A0A183V6N6_TOXCA</name>
<dbReference type="WBParaSite" id="TCNE_0001640701-mRNA-1">
    <property type="protein sequence ID" value="TCNE_0001640701-mRNA-1"/>
    <property type="gene ID" value="TCNE_0001640701"/>
</dbReference>
<keyword evidence="4 5" id="KW-0472">Membrane</keyword>
<evidence type="ECO:0000256" key="4">
    <source>
        <dbReference type="ARBA" id="ARBA00023136"/>
    </source>
</evidence>
<evidence type="ECO:0000313" key="8">
    <source>
        <dbReference type="WBParaSite" id="TCNE_0001640701-mRNA-1"/>
    </source>
</evidence>
<evidence type="ECO:0000256" key="2">
    <source>
        <dbReference type="ARBA" id="ARBA00022692"/>
    </source>
</evidence>
<reference evidence="8" key="1">
    <citation type="submission" date="2016-06" db="UniProtKB">
        <authorList>
            <consortium name="WormBaseParasite"/>
        </authorList>
    </citation>
    <scope>IDENTIFICATION</scope>
</reference>
<dbReference type="PANTHER" id="PTHR23051:SF0">
    <property type="entry name" value="SOLUTE CARRIER FAMILY 35 MEMBER F5"/>
    <property type="match status" value="1"/>
</dbReference>
<evidence type="ECO:0000256" key="3">
    <source>
        <dbReference type="ARBA" id="ARBA00022989"/>
    </source>
</evidence>
<dbReference type="GO" id="GO:0016020">
    <property type="term" value="C:membrane"/>
    <property type="evidence" value="ECO:0007669"/>
    <property type="project" value="UniProtKB-SubCell"/>
</dbReference>